<dbReference type="AlphaFoldDB" id="A0AAX1NEN1"/>
<dbReference type="Proteomes" id="UP000678679">
    <property type="component" value="Chromosome 2"/>
</dbReference>
<sequence>MYPLDYLCNKLSDETFKIEYPFDDHVIITFRKETLNKKDVEHFFKVVHIILENIQKPTTFIYDVSKVKMMLTDLRMSFANKVKVILDNYSYLVASYIVIINNPVTKLLLYGINLIIGSDTKQKVMTNREEVIRYIKNKSVTQFI</sequence>
<reference evidence="1 2" key="1">
    <citation type="submission" date="2021-05" db="EMBL/GenBank/DDBJ databases">
        <title>Comparative genomic studies on the polysaccharide-degrading batcterial strains of the Flammeovirga genus.</title>
        <authorList>
            <person name="Zewei F."/>
            <person name="Zheng Z."/>
            <person name="Yu L."/>
            <person name="Ruyue G."/>
            <person name="Yanhong M."/>
            <person name="Yuanyuan C."/>
            <person name="Jingyan G."/>
            <person name="Wenjun H."/>
        </authorList>
    </citation>
    <scope>NUCLEOTIDE SEQUENCE [LARGE SCALE GENOMIC DNA]</scope>
    <source>
        <strain evidence="1 2">NBRC:100898</strain>
    </source>
</reference>
<proteinExistence type="predicted"/>
<organism evidence="1 2">
    <name type="scientific">Flammeovirga yaeyamensis</name>
    <dbReference type="NCBI Taxonomy" id="367791"/>
    <lineage>
        <taxon>Bacteria</taxon>
        <taxon>Pseudomonadati</taxon>
        <taxon>Bacteroidota</taxon>
        <taxon>Cytophagia</taxon>
        <taxon>Cytophagales</taxon>
        <taxon>Flammeovirgaceae</taxon>
        <taxon>Flammeovirga</taxon>
    </lineage>
</organism>
<evidence type="ECO:0000313" key="2">
    <source>
        <dbReference type="Proteomes" id="UP000678679"/>
    </source>
</evidence>
<dbReference type="RefSeq" id="WP_169663804.1">
    <property type="nucleotide sequence ID" value="NZ_CP076133.1"/>
</dbReference>
<dbReference type="EMBL" id="CP076133">
    <property type="protein sequence ID" value="QWG04328.1"/>
    <property type="molecule type" value="Genomic_DNA"/>
</dbReference>
<name>A0AAX1NEN1_9BACT</name>
<dbReference type="KEGG" id="fya:KMW28_25885"/>
<evidence type="ECO:0008006" key="3">
    <source>
        <dbReference type="Google" id="ProtNLM"/>
    </source>
</evidence>
<evidence type="ECO:0000313" key="1">
    <source>
        <dbReference type="EMBL" id="QWG04328.1"/>
    </source>
</evidence>
<gene>
    <name evidence="1" type="ORF">KMW28_25885</name>
</gene>
<protein>
    <recommendedName>
        <fullName evidence="3">STAS domain-containing protein</fullName>
    </recommendedName>
</protein>
<accession>A0AAX1NEN1</accession>
<keyword evidence="2" id="KW-1185">Reference proteome</keyword>